<dbReference type="InterPro" id="IPR001611">
    <property type="entry name" value="Leu-rich_rpt"/>
</dbReference>
<dbReference type="EMBL" id="JABEZW010000009">
    <property type="protein sequence ID" value="MBA0776375.1"/>
    <property type="molecule type" value="Genomic_DNA"/>
</dbReference>
<keyword evidence="8" id="KW-1133">Transmembrane helix</keyword>
<keyword evidence="5" id="KW-0812">Transmembrane</keyword>
<evidence type="ECO:0000256" key="2">
    <source>
        <dbReference type="ARBA" id="ARBA00009592"/>
    </source>
</evidence>
<keyword evidence="3" id="KW-1003">Cell membrane</keyword>
<organism evidence="14 15">
    <name type="scientific">Gossypium trilobum</name>
    <dbReference type="NCBI Taxonomy" id="34281"/>
    <lineage>
        <taxon>Eukaryota</taxon>
        <taxon>Viridiplantae</taxon>
        <taxon>Streptophyta</taxon>
        <taxon>Embryophyta</taxon>
        <taxon>Tracheophyta</taxon>
        <taxon>Spermatophyta</taxon>
        <taxon>Magnoliopsida</taxon>
        <taxon>eudicotyledons</taxon>
        <taxon>Gunneridae</taxon>
        <taxon>Pentapetalae</taxon>
        <taxon>rosids</taxon>
        <taxon>malvids</taxon>
        <taxon>Malvales</taxon>
        <taxon>Malvaceae</taxon>
        <taxon>Malvoideae</taxon>
        <taxon>Gossypium</taxon>
    </lineage>
</organism>
<dbReference type="Pfam" id="PF13855">
    <property type="entry name" value="LRR_8"/>
    <property type="match status" value="4"/>
</dbReference>
<evidence type="ECO:0000256" key="6">
    <source>
        <dbReference type="ARBA" id="ARBA00022729"/>
    </source>
</evidence>
<evidence type="ECO:0000256" key="1">
    <source>
        <dbReference type="ARBA" id="ARBA00004251"/>
    </source>
</evidence>
<dbReference type="Pfam" id="PF13516">
    <property type="entry name" value="LRR_6"/>
    <property type="match status" value="2"/>
</dbReference>
<comment type="caution">
    <text evidence="14">The sequence shown here is derived from an EMBL/GenBank/DDBJ whole genome shotgun (WGS) entry which is preliminary data.</text>
</comment>
<dbReference type="SUPFAM" id="SSF52058">
    <property type="entry name" value="L domain-like"/>
    <property type="match status" value="4"/>
</dbReference>
<evidence type="ECO:0000256" key="7">
    <source>
        <dbReference type="ARBA" id="ARBA00022737"/>
    </source>
</evidence>
<sequence length="1230" mass="137493">MCDHKEGNVIGLDLSWSGLVGSLQSNSALFSLQNLQWLNLAGNDFDDSEIPSEFSKLKSLTYLNLSGIGLTGFVPPEISLLSELVSLDLGLNHLLFRSHDFNMLVHNLTKLENMILDLMDLSLVVPYSFLNLTASMKHLSLFACHLQGKFPTEILQFPYLENIILQFNVDLIGHPPETNWSSPLRVLDVSQTRFSKELPDSIGNLKHLKTLNLQGCDFMGSIPSTLGNLTKITFLDISGNMFQGQIPDVFGNLNDLSSMDFSHNNFSGFLPSSTFNLTGLTFMDFSSNFLQGTLPNNVRGLPYLRELHLNANLLNGRVPGWLFSLPSLNWLDLNSNKLNGPIDPIQEPNLVQYVDLSENEIQGPIPGSFFDLVNLIDLYISSNNLSGNIKSSELVKLRNLRLLDLSHNSLLSLTSCNNGANSTLPMVIEFHFSSCNMQRFPSFLNASKYLQVLDLSNNQIHGSITKWEAEGWESLITLNLYMNFMTGIEQVPGKHLSALDLRSNSLQGPLPALPQSLLYFLISDNELVGEIPPTICNSSSLVVLDLSKNKLGGIVPDCLGNFRRLTVLDLRTNYFRGKIPTTYVRYSSLRTLNLNDNQLEGSIPQSLTDCYSLEVLDLGNNNINDTFPYWLGTLPNLQVLVLRSNIFHGDTQNFNGSFTFSSLRMIDLSRNEFTGHIPPELFENLKSMKDIQVDKSGPKYMGEYYYQDSVIVTMKGSDFKLERILTSFTVIDFSSNHFKGSIPKELGELNSVIDTYYKSIEEKDLPTPQHQKIYWFPTEFCIATFPFPLVFVHTEFTLLLFIRWLLGMKGTNWFSPIKQFPLGSTLPAMISATLKFHLSLRCLPSSAFNLTSFTFMDFSGNFPQGTLSNNISGLSYLDLYANLLNGRVPGWLFSLPSLEYLDLSSNKFSGPIDTIPSSFFDFMNLTFLDLSSNNLSGNIKSCMLVKLRNLRSLDLSFNNLPSLTRCSNDVNSTLPLIIEFHFSSCNMHRFPSFLNASKHLQVLDLSNNQIQAEGWEDLVTLHLSMNFLTSVEQIPGKHLFIPDLRSNSLQGPLTTPPQELSYFLFSNNELVGEISSKSCNLSFLLSVLDLSKNKLGGTIPDCFGTFSDQLSLIVLRTLAGNIPPSLGKLEALESLDLSSNKLQGRIPVQLTDLTFSHNNLEGHIPGFPLSKKCGNDQEPESPPSTVADDSETTLTWKIAAMGYGSRVVLGLSMGYIVFTTERPRWLVKMI</sequence>
<keyword evidence="9" id="KW-0472">Membrane</keyword>
<dbReference type="InterPro" id="IPR055414">
    <property type="entry name" value="LRR_R13L4/SHOC2-like"/>
</dbReference>
<evidence type="ECO:0000313" key="14">
    <source>
        <dbReference type="EMBL" id="MBA0776375.1"/>
    </source>
</evidence>
<evidence type="ECO:0000256" key="11">
    <source>
        <dbReference type="ARBA" id="ARBA00023180"/>
    </source>
</evidence>
<evidence type="ECO:0000259" key="13">
    <source>
        <dbReference type="Pfam" id="PF23598"/>
    </source>
</evidence>
<evidence type="ECO:0000256" key="9">
    <source>
        <dbReference type="ARBA" id="ARBA00023136"/>
    </source>
</evidence>
<dbReference type="Proteomes" id="UP000593568">
    <property type="component" value="Unassembled WGS sequence"/>
</dbReference>
<feature type="region of interest" description="Disordered" evidence="12">
    <location>
        <begin position="1169"/>
        <end position="1189"/>
    </location>
</feature>
<dbReference type="SMART" id="SM00369">
    <property type="entry name" value="LRR_TYP"/>
    <property type="match status" value="11"/>
</dbReference>
<dbReference type="PANTHER" id="PTHR48061">
    <property type="entry name" value="LEUCINE-RICH REPEAT RECEPTOR PROTEIN KINASE EMS1-LIKE-RELATED"/>
    <property type="match status" value="1"/>
</dbReference>
<evidence type="ECO:0000313" key="15">
    <source>
        <dbReference type="Proteomes" id="UP000593568"/>
    </source>
</evidence>
<evidence type="ECO:0000256" key="8">
    <source>
        <dbReference type="ARBA" id="ARBA00022989"/>
    </source>
</evidence>
<dbReference type="PANTHER" id="PTHR48061:SF46">
    <property type="entry name" value="LEUCINE-RICH REPEAT-CONTAINING N-TERMINAL PLANT-TYPE DOMAIN-CONTAINING PROTEIN"/>
    <property type="match status" value="1"/>
</dbReference>
<proteinExistence type="inferred from homology"/>
<keyword evidence="4" id="KW-0433">Leucine-rich repeat</keyword>
<keyword evidence="7" id="KW-0677">Repeat</keyword>
<dbReference type="Pfam" id="PF00560">
    <property type="entry name" value="LRR_1"/>
    <property type="match status" value="7"/>
</dbReference>
<reference evidence="14 15" key="1">
    <citation type="journal article" date="2019" name="Genome Biol. Evol.">
        <title>Insights into the evolution of the New World diploid cottons (Gossypium, subgenus Houzingenia) based on genome sequencing.</title>
        <authorList>
            <person name="Grover C.E."/>
            <person name="Arick M.A. 2nd"/>
            <person name="Thrash A."/>
            <person name="Conover J.L."/>
            <person name="Sanders W.S."/>
            <person name="Peterson D.G."/>
            <person name="Frelichowski J.E."/>
            <person name="Scheffler J.A."/>
            <person name="Scheffler B.E."/>
            <person name="Wendel J.F."/>
        </authorList>
    </citation>
    <scope>NUCLEOTIDE SEQUENCE [LARGE SCALE GENOMIC DNA]</scope>
    <source>
        <strain evidence="14">8</strain>
        <tissue evidence="14">Leaf</tissue>
    </source>
</reference>
<dbReference type="AlphaFoldDB" id="A0A7J9EV66"/>
<keyword evidence="11" id="KW-0325">Glycoprotein</keyword>
<evidence type="ECO:0000256" key="3">
    <source>
        <dbReference type="ARBA" id="ARBA00022475"/>
    </source>
</evidence>
<dbReference type="PROSITE" id="PS51450">
    <property type="entry name" value="LRR"/>
    <property type="match status" value="3"/>
</dbReference>
<accession>A0A7J9EV66</accession>
<dbReference type="InterPro" id="IPR003591">
    <property type="entry name" value="Leu-rich_rpt_typical-subtyp"/>
</dbReference>
<comment type="subcellular location">
    <subcellularLocation>
        <location evidence="1">Cell membrane</location>
        <topology evidence="1">Single-pass type I membrane protein</topology>
    </subcellularLocation>
</comment>
<comment type="similarity">
    <text evidence="2">Belongs to the RLP family.</text>
</comment>
<evidence type="ECO:0000256" key="5">
    <source>
        <dbReference type="ARBA" id="ARBA00022692"/>
    </source>
</evidence>
<keyword evidence="6" id="KW-0732">Signal</keyword>
<dbReference type="FunFam" id="3.80.10.10:FF:000095">
    <property type="entry name" value="LRR receptor-like serine/threonine-protein kinase GSO1"/>
    <property type="match status" value="2"/>
</dbReference>
<keyword evidence="10" id="KW-0675">Receptor</keyword>
<dbReference type="InterPro" id="IPR032675">
    <property type="entry name" value="LRR_dom_sf"/>
</dbReference>
<gene>
    <name evidence="14" type="ORF">Gotri_011378</name>
</gene>
<protein>
    <recommendedName>
        <fullName evidence="13">Disease resistance R13L4/SHOC-2-like LRR domain-containing protein</fullName>
    </recommendedName>
</protein>
<dbReference type="Gene3D" id="3.80.10.10">
    <property type="entry name" value="Ribonuclease Inhibitor"/>
    <property type="match status" value="8"/>
</dbReference>
<keyword evidence="15" id="KW-1185">Reference proteome</keyword>
<dbReference type="GO" id="GO:0005886">
    <property type="term" value="C:plasma membrane"/>
    <property type="evidence" value="ECO:0007669"/>
    <property type="project" value="UniProtKB-SubCell"/>
</dbReference>
<dbReference type="InterPro" id="IPR046956">
    <property type="entry name" value="RLP23-like"/>
</dbReference>
<dbReference type="PRINTS" id="PR00019">
    <property type="entry name" value="LEURICHRPT"/>
</dbReference>
<evidence type="ECO:0000256" key="12">
    <source>
        <dbReference type="SAM" id="MobiDB-lite"/>
    </source>
</evidence>
<dbReference type="Pfam" id="PF23598">
    <property type="entry name" value="LRR_14"/>
    <property type="match status" value="1"/>
</dbReference>
<name>A0A7J9EV66_9ROSI</name>
<feature type="domain" description="Disease resistance R13L4/SHOC-2-like LRR" evidence="13">
    <location>
        <begin position="184"/>
        <end position="260"/>
    </location>
</feature>
<dbReference type="SUPFAM" id="SSF52047">
    <property type="entry name" value="RNI-like"/>
    <property type="match status" value="1"/>
</dbReference>
<evidence type="ECO:0000256" key="10">
    <source>
        <dbReference type="ARBA" id="ARBA00023170"/>
    </source>
</evidence>
<evidence type="ECO:0000256" key="4">
    <source>
        <dbReference type="ARBA" id="ARBA00022614"/>
    </source>
</evidence>